<keyword evidence="3" id="KW-1185">Reference proteome</keyword>
<dbReference type="InterPro" id="IPR000160">
    <property type="entry name" value="GGDEF_dom"/>
</dbReference>
<protein>
    <recommendedName>
        <fullName evidence="1">GGDEF domain-containing protein</fullName>
    </recommendedName>
</protein>
<dbReference type="AlphaFoldDB" id="K6ZWM3"/>
<dbReference type="PROSITE" id="PS50887">
    <property type="entry name" value="GGDEF"/>
    <property type="match status" value="1"/>
</dbReference>
<dbReference type="Proteomes" id="UP000006322">
    <property type="component" value="Unassembled WGS sequence"/>
</dbReference>
<evidence type="ECO:0000259" key="1">
    <source>
        <dbReference type="PROSITE" id="PS50887"/>
    </source>
</evidence>
<dbReference type="InterPro" id="IPR052163">
    <property type="entry name" value="DGC-Regulatory_Protein"/>
</dbReference>
<reference evidence="3" key="1">
    <citation type="journal article" date="2014" name="Environ. Microbiol.">
        <title>Comparative genomics of the marine bacterial genus Glaciecola reveals the high degree of genomic diversity and genomic characteristic for cold adaptation.</title>
        <authorList>
            <person name="Qin Q.L."/>
            <person name="Xie B.B."/>
            <person name="Yu Y."/>
            <person name="Shu Y.L."/>
            <person name="Rong J.C."/>
            <person name="Zhang Y.J."/>
            <person name="Zhao D.L."/>
            <person name="Chen X.L."/>
            <person name="Zhang X.Y."/>
            <person name="Chen B."/>
            <person name="Zhou B.C."/>
            <person name="Zhang Y.Z."/>
        </authorList>
    </citation>
    <scope>NUCLEOTIDE SEQUENCE [LARGE SCALE GENOMIC DNA]</scope>
    <source>
        <strain evidence="3">LMG 21857</strain>
    </source>
</reference>
<gene>
    <name evidence="2" type="ORF">GPLA_3752</name>
</gene>
<dbReference type="PANTHER" id="PTHR46663">
    <property type="entry name" value="DIGUANYLATE CYCLASE DGCT-RELATED"/>
    <property type="match status" value="1"/>
</dbReference>
<dbReference type="EMBL" id="BAER01000115">
    <property type="protein sequence ID" value="GAC34637.1"/>
    <property type="molecule type" value="Genomic_DNA"/>
</dbReference>
<dbReference type="SUPFAM" id="SSF55073">
    <property type="entry name" value="Nucleotide cyclase"/>
    <property type="match status" value="1"/>
</dbReference>
<proteinExistence type="predicted"/>
<name>K6ZWM3_9ALTE</name>
<dbReference type="Gene3D" id="3.30.70.270">
    <property type="match status" value="1"/>
</dbReference>
<comment type="caution">
    <text evidence="2">The sequence shown here is derived from an EMBL/GenBank/DDBJ whole genome shotgun (WGS) entry which is preliminary data.</text>
</comment>
<evidence type="ECO:0000313" key="3">
    <source>
        <dbReference type="Proteomes" id="UP000006322"/>
    </source>
</evidence>
<feature type="domain" description="GGDEF" evidence="1">
    <location>
        <begin position="1"/>
        <end position="77"/>
    </location>
</feature>
<dbReference type="InterPro" id="IPR043128">
    <property type="entry name" value="Rev_trsase/Diguanyl_cyclase"/>
</dbReference>
<evidence type="ECO:0000313" key="2">
    <source>
        <dbReference type="EMBL" id="GAC34637.1"/>
    </source>
</evidence>
<dbReference type="STRING" id="1129793.GPLA_3752"/>
<accession>K6ZWM3</accession>
<sequence length="77" mass="8567">MLLILPNIAKKQELIDEANRIRADIESSILVEGETITVSIGAGLYKSGDCRTDLLKRVDIALYKSKTDGRNRVTFSE</sequence>
<dbReference type="Pfam" id="PF00990">
    <property type="entry name" value="GGDEF"/>
    <property type="match status" value="1"/>
</dbReference>
<organism evidence="2 3">
    <name type="scientific">Paraglaciecola polaris LMG 21857</name>
    <dbReference type="NCBI Taxonomy" id="1129793"/>
    <lineage>
        <taxon>Bacteria</taxon>
        <taxon>Pseudomonadati</taxon>
        <taxon>Pseudomonadota</taxon>
        <taxon>Gammaproteobacteria</taxon>
        <taxon>Alteromonadales</taxon>
        <taxon>Alteromonadaceae</taxon>
        <taxon>Paraglaciecola</taxon>
    </lineage>
</organism>
<dbReference type="PANTHER" id="PTHR46663:SF2">
    <property type="entry name" value="GGDEF DOMAIN-CONTAINING PROTEIN"/>
    <property type="match status" value="1"/>
</dbReference>
<dbReference type="InterPro" id="IPR029787">
    <property type="entry name" value="Nucleotide_cyclase"/>
</dbReference>